<organism evidence="1 2">
    <name type="scientific">Rodentibacter caecimuris</name>
    <dbReference type="NCBI Taxonomy" id="1796644"/>
    <lineage>
        <taxon>Bacteria</taxon>
        <taxon>Pseudomonadati</taxon>
        <taxon>Pseudomonadota</taxon>
        <taxon>Gammaproteobacteria</taxon>
        <taxon>Pasteurellales</taxon>
        <taxon>Pasteurellaceae</taxon>
        <taxon>Rodentibacter</taxon>
    </lineage>
</organism>
<dbReference type="InterPro" id="IPR009921">
    <property type="entry name" value="YehS-like"/>
</dbReference>
<name>A0A1V3KHP3_9PAST</name>
<dbReference type="Proteomes" id="UP000189114">
    <property type="component" value="Unassembled WGS sequence"/>
</dbReference>
<dbReference type="RefSeq" id="WP_077587182.1">
    <property type="nucleotide sequence ID" value="NZ_JALJCV010000044.1"/>
</dbReference>
<evidence type="ECO:0000313" key="2">
    <source>
        <dbReference type="Proteomes" id="UP000189114"/>
    </source>
</evidence>
<dbReference type="EMBL" id="MLAE01000051">
    <property type="protein sequence ID" value="OOF77125.1"/>
    <property type="molecule type" value="Genomic_DNA"/>
</dbReference>
<accession>A0A1V3KHP3</accession>
<evidence type="ECO:0000313" key="1">
    <source>
        <dbReference type="EMBL" id="OOF77125.1"/>
    </source>
</evidence>
<comment type="caution">
    <text evidence="1">The sequence shown here is derived from an EMBL/GenBank/DDBJ whole genome shotgun (WGS) entry which is preliminary data.</text>
</comment>
<dbReference type="AlphaFoldDB" id="A0A1V3KHP3"/>
<dbReference type="Pfam" id="PF07308">
    <property type="entry name" value="DUF1456"/>
    <property type="match status" value="1"/>
</dbReference>
<sequence length="90" mass="10670">MNIDFFDFMTNNEVFNHLLFLTGLNNNDEKLIALFAAQGLTVNKSQIRRWRRRIDHPQGRAIPDDVFQAFFRVLFNQKNKNSAFFSYPVE</sequence>
<protein>
    <submittedName>
        <fullName evidence="1">Uncharacterized protein</fullName>
    </submittedName>
</protein>
<reference evidence="2" key="1">
    <citation type="submission" date="2016-10" db="EMBL/GenBank/DDBJ databases">
        <title>Rodentibacter gen. nov. and new species.</title>
        <authorList>
            <person name="Christensen H."/>
        </authorList>
    </citation>
    <scope>NUCLEOTIDE SEQUENCE [LARGE SCALE GENOMIC DNA]</scope>
    <source>
        <strain evidence="2">Ppn152</strain>
    </source>
</reference>
<gene>
    <name evidence="1" type="ORF">BKG96_08945</name>
</gene>
<proteinExistence type="predicted"/>